<evidence type="ECO:0000313" key="5">
    <source>
        <dbReference type="EMBL" id="AGY58054.1"/>
    </source>
</evidence>
<dbReference type="InterPro" id="IPR033248">
    <property type="entry name" value="Transketolase_C"/>
</dbReference>
<feature type="domain" description="Transketolase-like pyrimidine-binding" evidence="4">
    <location>
        <begin position="4"/>
        <end position="179"/>
    </location>
</feature>
<dbReference type="SUPFAM" id="SSF52518">
    <property type="entry name" value="Thiamin diphosphate-binding fold (THDP-binding)"/>
    <property type="match status" value="1"/>
</dbReference>
<dbReference type="Pfam" id="PF02780">
    <property type="entry name" value="Transketolase_C"/>
    <property type="match status" value="1"/>
</dbReference>
<protein>
    <submittedName>
        <fullName evidence="5">Pyruvate dehydrogenase E1 beta subunit</fullName>
        <ecNumber evidence="5">1.2.4.1</ecNumber>
    </submittedName>
</protein>
<dbReference type="InterPro" id="IPR009014">
    <property type="entry name" value="Transketo_C/PFOR_II"/>
</dbReference>
<dbReference type="eggNOG" id="COG0022">
    <property type="taxonomic scope" value="Bacteria"/>
</dbReference>
<evidence type="ECO:0000256" key="2">
    <source>
        <dbReference type="ARBA" id="ARBA00023002"/>
    </source>
</evidence>
<dbReference type="InterPro" id="IPR005475">
    <property type="entry name" value="Transketolase-like_Pyr-bd"/>
</dbReference>
<gene>
    <name evidence="5" type="primary">pdhB</name>
    <name evidence="5" type="ORF">GKIL_1808</name>
</gene>
<dbReference type="PANTHER" id="PTHR43257">
    <property type="entry name" value="PYRUVATE DEHYDROGENASE E1 COMPONENT BETA SUBUNIT"/>
    <property type="match status" value="1"/>
</dbReference>
<comment type="cofactor">
    <cofactor evidence="1">
        <name>thiamine diphosphate</name>
        <dbReference type="ChEBI" id="CHEBI:58937"/>
    </cofactor>
</comment>
<dbReference type="PANTHER" id="PTHR43257:SF2">
    <property type="entry name" value="PYRUVATE DEHYDROGENASE E1 COMPONENT SUBUNIT BETA"/>
    <property type="match status" value="1"/>
</dbReference>
<dbReference type="Gene3D" id="3.40.50.920">
    <property type="match status" value="1"/>
</dbReference>
<organism evidence="5 6">
    <name type="scientific">Gloeobacter kilaueensis (strain ATCC BAA-2537 / CCAP 1431/1 / ULC 316 / JS1)</name>
    <dbReference type="NCBI Taxonomy" id="1183438"/>
    <lineage>
        <taxon>Bacteria</taxon>
        <taxon>Bacillati</taxon>
        <taxon>Cyanobacteriota</taxon>
        <taxon>Cyanophyceae</taxon>
        <taxon>Gloeobacterales</taxon>
        <taxon>Gloeobacteraceae</taxon>
        <taxon>Gloeobacter</taxon>
    </lineage>
</organism>
<name>U5QKA1_GLOK1</name>
<dbReference type="SUPFAM" id="SSF52922">
    <property type="entry name" value="TK C-terminal domain-like"/>
    <property type="match status" value="1"/>
</dbReference>
<evidence type="ECO:0000256" key="3">
    <source>
        <dbReference type="ARBA" id="ARBA00023052"/>
    </source>
</evidence>
<dbReference type="Gene3D" id="3.40.50.970">
    <property type="match status" value="1"/>
</dbReference>
<dbReference type="HOGENOM" id="CLU_012907_1_1_3"/>
<evidence type="ECO:0000256" key="1">
    <source>
        <dbReference type="ARBA" id="ARBA00001964"/>
    </source>
</evidence>
<sequence length="328" mass="36227">MAVKLFFEALHDALQEEMRRDPNVYVLGEDVGHYGGSYKVTKDLHKEFGDLRLLDTPICENAFTGMAVGSAMCGLRPVIEGMNMGFLLLAFNQIANNGGMLRYTSGGQFKIPIVVRGPGGVGRQLGAEHSQRLEGYFNNVPGLKIVHTSTVYNAKGLLKSAIRDDNPVMFFEHVLLYNLKEEIPDEEYLLPLDKAEIVRPGRDVTILTYGRMRHHCTQALGALIESDIDPEIIDLISLKPLDLETIGASVKKTHRVVIVEEDMKSGGVGAEIVASIDEHFFDYLDAPVVRLASKDVPVPYNGRMEAAVIPQPEDIVRTVENLLSLQPA</sequence>
<evidence type="ECO:0000313" key="6">
    <source>
        <dbReference type="Proteomes" id="UP000017396"/>
    </source>
</evidence>
<dbReference type="OrthoDB" id="9771835at2"/>
<dbReference type="Pfam" id="PF02779">
    <property type="entry name" value="Transket_pyr"/>
    <property type="match status" value="1"/>
</dbReference>
<dbReference type="STRING" id="1183438.GKIL_1808"/>
<dbReference type="FunFam" id="3.40.50.970:FF:000001">
    <property type="entry name" value="Pyruvate dehydrogenase E1 beta subunit"/>
    <property type="match status" value="1"/>
</dbReference>
<dbReference type="InterPro" id="IPR029061">
    <property type="entry name" value="THDP-binding"/>
</dbReference>
<dbReference type="EC" id="1.2.4.1" evidence="5"/>
<dbReference type="KEGG" id="glj:GKIL_1808"/>
<dbReference type="PATRIC" id="fig|1183438.3.peg.1770"/>
<proteinExistence type="predicted"/>
<dbReference type="SMART" id="SM00861">
    <property type="entry name" value="Transket_pyr"/>
    <property type="match status" value="1"/>
</dbReference>
<keyword evidence="3" id="KW-0786">Thiamine pyrophosphate</keyword>
<keyword evidence="2 5" id="KW-0560">Oxidoreductase</keyword>
<dbReference type="NCBIfam" id="NF006667">
    <property type="entry name" value="PRK09212.1"/>
    <property type="match status" value="1"/>
</dbReference>
<evidence type="ECO:0000259" key="4">
    <source>
        <dbReference type="SMART" id="SM00861"/>
    </source>
</evidence>
<dbReference type="RefSeq" id="WP_023173178.1">
    <property type="nucleotide sequence ID" value="NC_022600.1"/>
</dbReference>
<reference evidence="5 6" key="1">
    <citation type="journal article" date="2013" name="PLoS ONE">
        <title>Cultivation and Complete Genome Sequencing of Gloeobacter kilaueensis sp. nov., from a Lava Cave in Kilauea Caldera, Hawai'i.</title>
        <authorList>
            <person name="Saw J.H."/>
            <person name="Schatz M."/>
            <person name="Brown M.V."/>
            <person name="Kunkel D.D."/>
            <person name="Foster J.S."/>
            <person name="Shick H."/>
            <person name="Christensen S."/>
            <person name="Hou S."/>
            <person name="Wan X."/>
            <person name="Donachie S.P."/>
        </authorList>
    </citation>
    <scope>NUCLEOTIDE SEQUENCE [LARGE SCALE GENOMIC DNA]</scope>
    <source>
        <strain evidence="6">JS</strain>
    </source>
</reference>
<dbReference type="CDD" id="cd07036">
    <property type="entry name" value="TPP_PYR_E1-PDHc-beta_like"/>
    <property type="match status" value="1"/>
</dbReference>
<dbReference type="AlphaFoldDB" id="U5QKA1"/>
<dbReference type="EMBL" id="CP003587">
    <property type="protein sequence ID" value="AGY58054.1"/>
    <property type="molecule type" value="Genomic_DNA"/>
</dbReference>
<dbReference type="FunFam" id="3.40.50.920:FF:000001">
    <property type="entry name" value="Pyruvate dehydrogenase E1 beta subunit"/>
    <property type="match status" value="1"/>
</dbReference>
<keyword evidence="6" id="KW-1185">Reference proteome</keyword>
<dbReference type="Proteomes" id="UP000017396">
    <property type="component" value="Chromosome"/>
</dbReference>
<accession>U5QKA1</accession>
<dbReference type="GO" id="GO:0004739">
    <property type="term" value="F:pyruvate dehydrogenase (acetyl-transferring) activity"/>
    <property type="evidence" value="ECO:0007669"/>
    <property type="project" value="UniProtKB-EC"/>
</dbReference>
<keyword evidence="5" id="KW-0670">Pyruvate</keyword>